<evidence type="ECO:0000313" key="7">
    <source>
        <dbReference type="EMBL" id="GAA0704734.1"/>
    </source>
</evidence>
<evidence type="ECO:0000256" key="2">
    <source>
        <dbReference type="ARBA" id="ARBA00004496"/>
    </source>
</evidence>
<dbReference type="RefSeq" id="WP_343786186.1">
    <property type="nucleotide sequence ID" value="NZ_BAAAEU010000001.1"/>
</dbReference>
<comment type="similarity">
    <text evidence="3">Belongs to the SdhE FAD assembly factor family.</text>
</comment>
<dbReference type="Proteomes" id="UP001501523">
    <property type="component" value="Unassembled WGS sequence"/>
</dbReference>
<dbReference type="Pfam" id="PF03937">
    <property type="entry name" value="Sdh5"/>
    <property type="match status" value="1"/>
</dbReference>
<sequence>MSTEARLRWRARRGTRELDRLLGWWLDECYPQASVERRAGFDALLDCPDPDLWDWLTGHAAPVEPHFAAIIDEIRAHHRV</sequence>
<evidence type="ECO:0000256" key="3">
    <source>
        <dbReference type="ARBA" id="ARBA00008571"/>
    </source>
</evidence>
<dbReference type="EMBL" id="BAAAEU010000001">
    <property type="protein sequence ID" value="GAA0704734.1"/>
    <property type="molecule type" value="Genomic_DNA"/>
</dbReference>
<evidence type="ECO:0000313" key="8">
    <source>
        <dbReference type="Proteomes" id="UP001501523"/>
    </source>
</evidence>
<dbReference type="PANTHER" id="PTHR39585">
    <property type="entry name" value="FAD ASSEMBLY FACTOR SDHE"/>
    <property type="match status" value="1"/>
</dbReference>
<evidence type="ECO:0000256" key="6">
    <source>
        <dbReference type="ARBA" id="ARBA00023186"/>
    </source>
</evidence>
<proteinExistence type="inferred from homology"/>
<organism evidence="7 8">
    <name type="scientific">Dokdonella soli</name>
    <dbReference type="NCBI Taxonomy" id="529810"/>
    <lineage>
        <taxon>Bacteria</taxon>
        <taxon>Pseudomonadati</taxon>
        <taxon>Pseudomonadota</taxon>
        <taxon>Gammaproteobacteria</taxon>
        <taxon>Lysobacterales</taxon>
        <taxon>Rhodanobacteraceae</taxon>
        <taxon>Dokdonella</taxon>
    </lineage>
</organism>
<dbReference type="Gene3D" id="1.10.150.250">
    <property type="entry name" value="Flavinator of succinate dehydrogenase"/>
    <property type="match status" value="1"/>
</dbReference>
<keyword evidence="5" id="KW-0963">Cytoplasm</keyword>
<comment type="function">
    <text evidence="1">An FAD assembly protein, which accelerates covalent attachment of the cofactor into other proteins. Plays an essential role in the assembly of succinate dehydrogenase (SDH, respiratory complex II), an enzyme complex that is a component of both the tricarboxylic acid cycle and the electron transport chain, and which couples the oxidation of succinate to fumarate with the reduction of ubiquinone (coenzyme Q) to ubiquinol. Required for flavinylation (covalent attachment of FAD) of the flavoprotein subunit SdhA of SDH and other flavinylated proteins as well.</text>
</comment>
<keyword evidence="8" id="KW-1185">Reference proteome</keyword>
<comment type="caution">
    <text evidence="7">The sequence shown here is derived from an EMBL/GenBank/DDBJ whole genome shotgun (WGS) entry which is preliminary data.</text>
</comment>
<dbReference type="InterPro" id="IPR036714">
    <property type="entry name" value="SDH_sf"/>
</dbReference>
<gene>
    <name evidence="7" type="ORF">GCM10009105_01760</name>
</gene>
<dbReference type="InterPro" id="IPR050531">
    <property type="entry name" value="SdhE_FAD_assembly_factor"/>
</dbReference>
<evidence type="ECO:0000256" key="5">
    <source>
        <dbReference type="ARBA" id="ARBA00022490"/>
    </source>
</evidence>
<keyword evidence="6" id="KW-0143">Chaperone</keyword>
<name>A0ABN1IBG2_9GAMM</name>
<evidence type="ECO:0000256" key="4">
    <source>
        <dbReference type="ARBA" id="ARBA00019418"/>
    </source>
</evidence>
<comment type="subcellular location">
    <subcellularLocation>
        <location evidence="2">Cytoplasm</location>
    </subcellularLocation>
</comment>
<dbReference type="InterPro" id="IPR005631">
    <property type="entry name" value="SDH"/>
</dbReference>
<dbReference type="PANTHER" id="PTHR39585:SF1">
    <property type="entry name" value="FAD ASSEMBLY FACTOR SDHE"/>
    <property type="match status" value="1"/>
</dbReference>
<accession>A0ABN1IBG2</accession>
<reference evidence="7 8" key="1">
    <citation type="journal article" date="2019" name="Int. J. Syst. Evol. Microbiol.">
        <title>The Global Catalogue of Microorganisms (GCM) 10K type strain sequencing project: providing services to taxonomists for standard genome sequencing and annotation.</title>
        <authorList>
            <consortium name="The Broad Institute Genomics Platform"/>
            <consortium name="The Broad Institute Genome Sequencing Center for Infectious Disease"/>
            <person name="Wu L."/>
            <person name="Ma J."/>
        </authorList>
    </citation>
    <scope>NUCLEOTIDE SEQUENCE [LARGE SCALE GENOMIC DNA]</scope>
    <source>
        <strain evidence="7 8">JCM 15421</strain>
    </source>
</reference>
<evidence type="ECO:0000256" key="1">
    <source>
        <dbReference type="ARBA" id="ARBA00003135"/>
    </source>
</evidence>
<dbReference type="SUPFAM" id="SSF109910">
    <property type="entry name" value="YgfY-like"/>
    <property type="match status" value="1"/>
</dbReference>
<protein>
    <recommendedName>
        <fullName evidence="4">FAD assembly factor SdhE</fullName>
    </recommendedName>
</protein>